<dbReference type="InterPro" id="IPR013581">
    <property type="entry name" value="PDR_assoc"/>
</dbReference>
<feature type="transmembrane region" description="Helical" evidence="11">
    <location>
        <begin position="1286"/>
        <end position="1306"/>
    </location>
</feature>
<feature type="region of interest" description="Disordered" evidence="10">
    <location>
        <begin position="1"/>
        <end position="21"/>
    </location>
</feature>
<dbReference type="Pfam" id="PF14510">
    <property type="entry name" value="ABC_trans_N"/>
    <property type="match status" value="1"/>
</dbReference>
<reference evidence="13" key="1">
    <citation type="submission" date="2023-04" db="EMBL/GenBank/DDBJ databases">
        <authorList>
            <person name="Vijverberg K."/>
            <person name="Xiong W."/>
            <person name="Schranz E."/>
        </authorList>
    </citation>
    <scope>NUCLEOTIDE SEQUENCE</scope>
</reference>
<keyword evidence="8 11" id="KW-1133">Transmembrane helix</keyword>
<feature type="transmembrane region" description="Helical" evidence="11">
    <location>
        <begin position="1313"/>
        <end position="1332"/>
    </location>
</feature>
<dbReference type="Pfam" id="PF01061">
    <property type="entry name" value="ABC2_membrane"/>
    <property type="match status" value="2"/>
</dbReference>
<dbReference type="CDD" id="cd03232">
    <property type="entry name" value="ABCG_PDR_domain2"/>
    <property type="match status" value="1"/>
</dbReference>
<evidence type="ECO:0000256" key="9">
    <source>
        <dbReference type="ARBA" id="ARBA00023136"/>
    </source>
</evidence>
<comment type="subcellular location">
    <subcellularLocation>
        <location evidence="1">Membrane</location>
        <topology evidence="1">Multi-pass membrane protein</topology>
    </subcellularLocation>
</comment>
<feature type="transmembrane region" description="Helical" evidence="11">
    <location>
        <begin position="774"/>
        <end position="800"/>
    </location>
</feature>
<dbReference type="Gene3D" id="3.40.50.300">
    <property type="entry name" value="P-loop containing nucleotide triphosphate hydrolases"/>
    <property type="match status" value="2"/>
</dbReference>
<keyword evidence="14" id="KW-1185">Reference proteome</keyword>
<dbReference type="InterPro" id="IPR029481">
    <property type="entry name" value="ABC_trans_N"/>
</dbReference>
<evidence type="ECO:0000256" key="5">
    <source>
        <dbReference type="ARBA" id="ARBA00022737"/>
    </source>
</evidence>
<dbReference type="InterPro" id="IPR027417">
    <property type="entry name" value="P-loop_NTPase"/>
</dbReference>
<dbReference type="GO" id="GO:0009914">
    <property type="term" value="P:hormone transport"/>
    <property type="evidence" value="ECO:0007669"/>
    <property type="project" value="UniProtKB-ARBA"/>
</dbReference>
<evidence type="ECO:0000256" key="4">
    <source>
        <dbReference type="ARBA" id="ARBA00022692"/>
    </source>
</evidence>
<evidence type="ECO:0000313" key="13">
    <source>
        <dbReference type="EMBL" id="CAI9281134.1"/>
    </source>
</evidence>
<dbReference type="SMART" id="SM00382">
    <property type="entry name" value="AAA"/>
    <property type="match status" value="2"/>
</dbReference>
<evidence type="ECO:0000256" key="2">
    <source>
        <dbReference type="ARBA" id="ARBA00006012"/>
    </source>
</evidence>
<keyword evidence="6" id="KW-0547">Nucleotide-binding</keyword>
<gene>
    <name evidence="13" type="ORF">LSALG_LOCUS20848</name>
</gene>
<comment type="similarity">
    <text evidence="2">Belongs to the ABC transporter superfamily. ABCG family. PDR (TC 3.A.1.205) subfamily.</text>
</comment>
<evidence type="ECO:0000256" key="7">
    <source>
        <dbReference type="ARBA" id="ARBA00022840"/>
    </source>
</evidence>
<evidence type="ECO:0000256" key="6">
    <source>
        <dbReference type="ARBA" id="ARBA00022741"/>
    </source>
</evidence>
<feature type="transmembrane region" description="Helical" evidence="11">
    <location>
        <begin position="664"/>
        <end position="683"/>
    </location>
</feature>
<dbReference type="Pfam" id="PF00005">
    <property type="entry name" value="ABC_tran"/>
    <property type="match status" value="2"/>
</dbReference>
<dbReference type="GO" id="GO:0140359">
    <property type="term" value="F:ABC-type transporter activity"/>
    <property type="evidence" value="ECO:0007669"/>
    <property type="project" value="InterPro"/>
</dbReference>
<dbReference type="FunFam" id="3.40.50.300:FF:000179">
    <property type="entry name" value="ABC transporter G family member 34"/>
    <property type="match status" value="1"/>
</dbReference>
<dbReference type="PANTHER" id="PTHR48040">
    <property type="entry name" value="PLEIOTROPIC DRUG RESISTANCE PROTEIN 1-LIKE ISOFORM X1"/>
    <property type="match status" value="1"/>
</dbReference>
<feature type="transmembrane region" description="Helical" evidence="11">
    <location>
        <begin position="1344"/>
        <end position="1363"/>
    </location>
</feature>
<keyword evidence="5" id="KW-0677">Repeat</keyword>
<feature type="transmembrane region" description="Helical" evidence="11">
    <location>
        <begin position="546"/>
        <end position="567"/>
    </location>
</feature>
<sequence>MEEARARGSVRRSVSRTISRNRSTARWGMEDVFAAGSGGSYNRRSSRHSEEDEEALRWAALEKLPTYDRLRTTIMKSYTNEDENQRQRTSILHKEIDVRKLDPNDKQQFIDRIFKVAEEDIEKFLRKFRNRIDKVGITLPTVEVRFEHLTIEADCHIGDRALPSLANATRNLIESGLGCLGIGLAEKTKLTILKDASGIIKPSRMALLLGPPSSGKTTLLLALAGKLDHSLKVKGEITYNGHKLTEFVPRKTSAYISQNDVHVGEMTVKETLDFSARCQGVGSRYELLTELARREKEAGIFPEAEVDLFMKATSMEGVESSLITDYTLRILGLDVCRDTIVGDEMIRGISGGQKKRVTTGEMIVGPTKTLFMDEISTGLDSSTTFQIVKCLQQIVHLTDATVLMSLLQPAPETFDLFDDIILLSEGQIVYQGPREHVVEFFETCGFKCPERKGTADFLQEVTSRKDQEQYWVDRNKPYKYISVTEFTKRFQRFHVGLRLENELSVPFDKSRSHRAALVYKKYLVSKMDLLKASWDKEWLLIQRNSFVYVFKTVQIIIVAFIGSTVFLRTRMHSRNEQDGAVYIGALLFSMLINMFNGFAELSLTIQRLPVFYKQRDLLFHPPWAFTLPTFLLRVPISLVETIVWMVVSYYTIGFAPEASRFFKQFLLIFLVQQMAAGIFRVIAGLCRTMIIANTGGALTLLLVFLLGGFILPKGQIPDWWGWGYWVSPITYAYNAIAVNEMFSNRWMNKFASDNVTRLGLQILKNFDVPRQSNWYWIGTAALVGFTILLNVLFTLALMYLDAPGKRQAIISKETAAEMEANQEENTEIPRLRVNPSKRDTLPQSLSAADGNNTREVAMQRMSDPSHAHGIKREQDLYIETATGVSPKKGMVLPFTPLAMSFDSVNYYVDMPAEMKEQGVTEDRLQLLRGVTGAFRPGILTALMGVSGAGKTTLMDVLAGRKTGGYIEGDIKISGYPKNQQTFARISGYCEQTDIHTPQITIRESLIYSAFLRLPKEVSNEEKMTFVDQVMELVELDNLKDAIVGLPGVTGLSTEQRKRLTIAVELVANPSIIFMDEPTSGLDARAAAIVMRTVRNTVDTGRTVVCTIHQPSIDIFEAFDELLLMKRGGQVIYGGPLGRNSQKIVEYFEAIPGVPKIAEKYNPATWMLEVSSIAAEVRLGMDFAEHYRNSALHERNKGLVEELSIPPSACALMVGTIFWKIGKKRDSSSDLTTIIGAMYAAVLFVGINNCSTVQPIVATERTVFYRETAAGMYSALPYAMAQVFVEIPYVFVQTTYYTLIVYAMVSFEWTAAKFFWFFFINFFSFLYFTYYGMMTVSITPNHQVAAIFAAAFYSLFNLFSGFFIPRPRIPKWWIWYYWICPLAWTVYGAIVSQYGDVEATINVPGMSFDPRIKDYVKDNYGYDPNFMAPVAIVLVAFAAFFAFMYAYCLKTLNFQMR</sequence>
<evidence type="ECO:0000256" key="11">
    <source>
        <dbReference type="SAM" id="Phobius"/>
    </source>
</evidence>
<dbReference type="InterPro" id="IPR034003">
    <property type="entry name" value="ABCG_PDR_2"/>
</dbReference>
<evidence type="ECO:0000256" key="10">
    <source>
        <dbReference type="SAM" id="MobiDB-lite"/>
    </source>
</evidence>
<dbReference type="InterPro" id="IPR013525">
    <property type="entry name" value="ABC2_TM"/>
</dbReference>
<dbReference type="GO" id="GO:0016020">
    <property type="term" value="C:membrane"/>
    <property type="evidence" value="ECO:0007669"/>
    <property type="project" value="UniProtKB-SubCell"/>
</dbReference>
<dbReference type="Pfam" id="PF19055">
    <property type="entry name" value="ABC2_membrane_7"/>
    <property type="match status" value="2"/>
</dbReference>
<dbReference type="PANTHER" id="PTHR48040:SF53">
    <property type="entry name" value="ABC TRANSPORTER G FAMILY MEMBER 35-LIKE"/>
    <property type="match status" value="1"/>
</dbReference>
<dbReference type="GO" id="GO:0005524">
    <property type="term" value="F:ATP binding"/>
    <property type="evidence" value="ECO:0007669"/>
    <property type="project" value="UniProtKB-KW"/>
</dbReference>
<feature type="transmembrane region" description="Helical" evidence="11">
    <location>
        <begin position="1425"/>
        <end position="1447"/>
    </location>
</feature>
<name>A0AA35YW36_LACSI</name>
<feature type="transmembrane region" description="Helical" evidence="11">
    <location>
        <begin position="579"/>
        <end position="599"/>
    </location>
</feature>
<dbReference type="GO" id="GO:0016887">
    <property type="term" value="F:ATP hydrolysis activity"/>
    <property type="evidence" value="ECO:0007669"/>
    <property type="project" value="InterPro"/>
</dbReference>
<keyword evidence="3" id="KW-0813">Transport</keyword>
<dbReference type="GO" id="GO:2000032">
    <property type="term" value="P:regulation of secondary shoot formation"/>
    <property type="evidence" value="ECO:0007669"/>
    <property type="project" value="UniProtKB-ARBA"/>
</dbReference>
<dbReference type="InterPro" id="IPR003439">
    <property type="entry name" value="ABC_transporter-like_ATP-bd"/>
</dbReference>
<feature type="domain" description="ABC transporter" evidence="12">
    <location>
        <begin position="177"/>
        <end position="450"/>
    </location>
</feature>
<dbReference type="Pfam" id="PF08370">
    <property type="entry name" value="PDR_assoc"/>
    <property type="match status" value="1"/>
</dbReference>
<dbReference type="FunFam" id="3.40.50.300:FF:000059">
    <property type="entry name" value="ABC transporter G family member 40"/>
    <property type="match status" value="1"/>
</dbReference>
<feature type="transmembrane region" description="Helical" evidence="11">
    <location>
        <begin position="689"/>
        <end position="712"/>
    </location>
</feature>
<organism evidence="13 14">
    <name type="scientific">Lactuca saligna</name>
    <name type="common">Willowleaf lettuce</name>
    <dbReference type="NCBI Taxonomy" id="75948"/>
    <lineage>
        <taxon>Eukaryota</taxon>
        <taxon>Viridiplantae</taxon>
        <taxon>Streptophyta</taxon>
        <taxon>Embryophyta</taxon>
        <taxon>Tracheophyta</taxon>
        <taxon>Spermatophyta</taxon>
        <taxon>Magnoliopsida</taxon>
        <taxon>eudicotyledons</taxon>
        <taxon>Gunneridae</taxon>
        <taxon>Pentapetalae</taxon>
        <taxon>asterids</taxon>
        <taxon>campanulids</taxon>
        <taxon>Asterales</taxon>
        <taxon>Asteraceae</taxon>
        <taxon>Cichorioideae</taxon>
        <taxon>Cichorieae</taxon>
        <taxon>Lactucinae</taxon>
        <taxon>Lactuca</taxon>
    </lineage>
</organism>
<dbReference type="Proteomes" id="UP001177003">
    <property type="component" value="Chromosome 4"/>
</dbReference>
<dbReference type="SUPFAM" id="SSF52540">
    <property type="entry name" value="P-loop containing nucleoside triphosphate hydrolases"/>
    <property type="match status" value="2"/>
</dbReference>
<evidence type="ECO:0000259" key="12">
    <source>
        <dbReference type="PROSITE" id="PS50893"/>
    </source>
</evidence>
<feature type="domain" description="ABC transporter" evidence="12">
    <location>
        <begin position="899"/>
        <end position="1151"/>
    </location>
</feature>
<evidence type="ECO:0000256" key="3">
    <source>
        <dbReference type="ARBA" id="ARBA00022448"/>
    </source>
</evidence>
<keyword evidence="7" id="KW-0067">ATP-binding</keyword>
<accession>A0AA35YW36</accession>
<dbReference type="InterPro" id="IPR043926">
    <property type="entry name" value="ABCG_dom"/>
</dbReference>
<evidence type="ECO:0000313" key="14">
    <source>
        <dbReference type="Proteomes" id="UP001177003"/>
    </source>
</evidence>
<dbReference type="PROSITE" id="PS50893">
    <property type="entry name" value="ABC_TRANSPORTER_2"/>
    <property type="match status" value="2"/>
</dbReference>
<evidence type="ECO:0000256" key="1">
    <source>
        <dbReference type="ARBA" id="ARBA00004141"/>
    </source>
</evidence>
<feature type="transmembrane region" description="Helical" evidence="11">
    <location>
        <begin position="630"/>
        <end position="652"/>
    </location>
</feature>
<dbReference type="CDD" id="cd03233">
    <property type="entry name" value="ABCG_PDR_domain1"/>
    <property type="match status" value="1"/>
</dbReference>
<feature type="transmembrane region" description="Helical" evidence="11">
    <location>
        <begin position="1375"/>
        <end position="1394"/>
    </location>
</feature>
<keyword evidence="9 11" id="KW-0472">Membrane</keyword>
<keyword evidence="4 11" id="KW-0812">Transmembrane</keyword>
<dbReference type="InterPro" id="IPR003593">
    <property type="entry name" value="AAA+_ATPase"/>
</dbReference>
<dbReference type="InterPro" id="IPR034001">
    <property type="entry name" value="ABCG_PDR_1"/>
</dbReference>
<dbReference type="EMBL" id="OX465080">
    <property type="protein sequence ID" value="CAI9281134.1"/>
    <property type="molecule type" value="Genomic_DNA"/>
</dbReference>
<proteinExistence type="inferred from homology"/>
<protein>
    <recommendedName>
        <fullName evidence="12">ABC transporter domain-containing protein</fullName>
    </recommendedName>
</protein>
<evidence type="ECO:0000256" key="8">
    <source>
        <dbReference type="ARBA" id="ARBA00022989"/>
    </source>
</evidence>